<evidence type="ECO:0000256" key="1">
    <source>
        <dbReference type="SAM" id="Phobius"/>
    </source>
</evidence>
<dbReference type="RefSeq" id="WP_130179575.1">
    <property type="nucleotide sequence ID" value="NZ_CP035945.1"/>
</dbReference>
<dbReference type="EMBL" id="CP035945">
    <property type="protein sequence ID" value="QBE94801.1"/>
    <property type="molecule type" value="Genomic_DNA"/>
</dbReference>
<dbReference type="Proteomes" id="UP000289794">
    <property type="component" value="Chromosome"/>
</dbReference>
<dbReference type="SUPFAM" id="SSF55874">
    <property type="entry name" value="ATPase domain of HSP90 chaperone/DNA topoisomerase II/histidine kinase"/>
    <property type="match status" value="1"/>
</dbReference>
<dbReference type="KEGG" id="bpro:PMF13cell1_00294"/>
<dbReference type="Pfam" id="PF14501">
    <property type="entry name" value="HATPase_c_5"/>
    <property type="match status" value="1"/>
</dbReference>
<dbReference type="CDD" id="cd16935">
    <property type="entry name" value="HATPase_AgrC-ComD-like"/>
    <property type="match status" value="1"/>
</dbReference>
<feature type="domain" description="Histidine kinase/HSP90-like ATPase" evidence="2">
    <location>
        <begin position="321"/>
        <end position="428"/>
    </location>
</feature>
<dbReference type="Gene3D" id="3.30.565.10">
    <property type="entry name" value="Histidine kinase-like ATPase, C-terminal domain"/>
    <property type="match status" value="1"/>
</dbReference>
<dbReference type="PANTHER" id="PTHR40448:SF1">
    <property type="entry name" value="TWO-COMPONENT SENSOR HISTIDINE KINASE"/>
    <property type="match status" value="1"/>
</dbReference>
<keyword evidence="1" id="KW-0812">Transmembrane</keyword>
<proteinExistence type="predicted"/>
<gene>
    <name evidence="3" type="ORF">PMF13cell1_00294</name>
</gene>
<keyword evidence="1" id="KW-1133">Transmembrane helix</keyword>
<sequence length="430" mass="49397">MDSKIIIENAVRLASMILYVMTSVFFNRMLCCLLPKKQGRHFDILIFISGIFIPGMVIDPKDMFNVTLALIWLLLLMLFCFQGSVISKFSVTAVIYPLIIALNFLSSDVSLSIWLASGKSHLVDMTVNIMDGCIHVLFWYIIYKTFYSRVRQASRLYSQNTWILLGIICLASLVSITVYIYYPPEETYKIWPCAIACMATNIGSLYLAGYFVNTLQREMEQDNLRLQRDYYEELERNQTEIRRFRHDMNHHLLVIRDLFDQGDKEAAHIYFQELESRITPKNRYFCKNSVLNAVLNAKYTKAEDSSIDCFFHIDLPEVTAMDQISLCSIFANTLDNAIEACLKIPEPGKRSISVKARIAENGFFSYEIKNTKINKITVEKGRYISDKKQKSEHGLGLTNVQKSVEKYGGTLSLTYDETSFTAVILIRNAL</sequence>
<keyword evidence="1" id="KW-0472">Membrane</keyword>
<reference evidence="3 4" key="1">
    <citation type="submission" date="2019-01" db="EMBL/GenBank/DDBJ databases">
        <title>PMF-metabolizing Aryl O-demethylase.</title>
        <authorList>
            <person name="Kim M."/>
        </authorList>
    </citation>
    <scope>NUCLEOTIDE SEQUENCE [LARGE SCALE GENOMIC DNA]</scope>
    <source>
        <strain evidence="3 4">PMF1</strain>
    </source>
</reference>
<protein>
    <recommendedName>
        <fullName evidence="2">Histidine kinase/HSP90-like ATPase domain-containing protein</fullName>
    </recommendedName>
</protein>
<evidence type="ECO:0000259" key="2">
    <source>
        <dbReference type="SMART" id="SM00387"/>
    </source>
</evidence>
<feature type="transmembrane region" description="Helical" evidence="1">
    <location>
        <begin position="122"/>
        <end position="142"/>
    </location>
</feature>
<evidence type="ECO:0000313" key="3">
    <source>
        <dbReference type="EMBL" id="QBE94801.1"/>
    </source>
</evidence>
<accession>A0A4P6LRN1</accession>
<evidence type="ECO:0000313" key="4">
    <source>
        <dbReference type="Proteomes" id="UP000289794"/>
    </source>
</evidence>
<dbReference type="SMART" id="SM00387">
    <property type="entry name" value="HATPase_c"/>
    <property type="match status" value="1"/>
</dbReference>
<feature type="transmembrane region" description="Helical" evidence="1">
    <location>
        <begin position="162"/>
        <end position="182"/>
    </location>
</feature>
<name>A0A4P6LRN1_9FIRM</name>
<feature type="transmembrane region" description="Helical" evidence="1">
    <location>
        <begin position="93"/>
        <end position="116"/>
    </location>
</feature>
<dbReference type="AlphaFoldDB" id="A0A4P6LRN1"/>
<dbReference type="InterPro" id="IPR003594">
    <property type="entry name" value="HATPase_dom"/>
</dbReference>
<feature type="transmembrane region" description="Helical" evidence="1">
    <location>
        <begin position="64"/>
        <end position="81"/>
    </location>
</feature>
<feature type="transmembrane region" description="Helical" evidence="1">
    <location>
        <begin position="188"/>
        <end position="212"/>
    </location>
</feature>
<dbReference type="GO" id="GO:0042802">
    <property type="term" value="F:identical protein binding"/>
    <property type="evidence" value="ECO:0007669"/>
    <property type="project" value="TreeGrafter"/>
</dbReference>
<feature type="transmembrane region" description="Helical" evidence="1">
    <location>
        <begin position="12"/>
        <end position="30"/>
    </location>
</feature>
<dbReference type="InterPro" id="IPR032834">
    <property type="entry name" value="NatK-like_C"/>
</dbReference>
<dbReference type="PANTHER" id="PTHR40448">
    <property type="entry name" value="TWO-COMPONENT SENSOR HISTIDINE KINASE"/>
    <property type="match status" value="1"/>
</dbReference>
<organism evidence="3 4">
    <name type="scientific">Blautia producta</name>
    <dbReference type="NCBI Taxonomy" id="33035"/>
    <lineage>
        <taxon>Bacteria</taxon>
        <taxon>Bacillati</taxon>
        <taxon>Bacillota</taxon>
        <taxon>Clostridia</taxon>
        <taxon>Lachnospirales</taxon>
        <taxon>Lachnospiraceae</taxon>
        <taxon>Blautia</taxon>
    </lineage>
</organism>
<dbReference type="InterPro" id="IPR036890">
    <property type="entry name" value="HATPase_C_sf"/>
</dbReference>
<feature type="transmembrane region" description="Helical" evidence="1">
    <location>
        <begin position="42"/>
        <end position="58"/>
    </location>
</feature>